<dbReference type="InterPro" id="IPR036397">
    <property type="entry name" value="RNaseH_sf"/>
</dbReference>
<dbReference type="Gene3D" id="3.30.420.10">
    <property type="entry name" value="Ribonuclease H-like superfamily/Ribonuclease H"/>
    <property type="match status" value="1"/>
</dbReference>
<reference evidence="2" key="1">
    <citation type="submission" date="2020-01" db="EMBL/GenBank/DDBJ databases">
        <authorList>
            <person name="Mishra B."/>
        </authorList>
    </citation>
    <scope>NUCLEOTIDE SEQUENCE [LARGE SCALE GENOMIC DNA]</scope>
</reference>
<dbReference type="AlphaFoldDB" id="A0A6D2IK24"/>
<organism evidence="2 3">
    <name type="scientific">Microthlaspi erraticum</name>
    <dbReference type="NCBI Taxonomy" id="1685480"/>
    <lineage>
        <taxon>Eukaryota</taxon>
        <taxon>Viridiplantae</taxon>
        <taxon>Streptophyta</taxon>
        <taxon>Embryophyta</taxon>
        <taxon>Tracheophyta</taxon>
        <taxon>Spermatophyta</taxon>
        <taxon>Magnoliopsida</taxon>
        <taxon>eudicotyledons</taxon>
        <taxon>Gunneridae</taxon>
        <taxon>Pentapetalae</taxon>
        <taxon>rosids</taxon>
        <taxon>malvids</taxon>
        <taxon>Brassicales</taxon>
        <taxon>Brassicaceae</taxon>
        <taxon>Coluteocarpeae</taxon>
        <taxon>Microthlaspi</taxon>
    </lineage>
</organism>
<dbReference type="GO" id="GO:0003676">
    <property type="term" value="F:nucleic acid binding"/>
    <property type="evidence" value="ECO:0007669"/>
    <property type="project" value="InterPro"/>
</dbReference>
<keyword evidence="3" id="KW-1185">Reference proteome</keyword>
<evidence type="ECO:0000313" key="3">
    <source>
        <dbReference type="Proteomes" id="UP000467841"/>
    </source>
</evidence>
<dbReference type="PANTHER" id="PTHR48475">
    <property type="entry name" value="RIBONUCLEASE H"/>
    <property type="match status" value="1"/>
</dbReference>
<evidence type="ECO:0000313" key="2">
    <source>
        <dbReference type="EMBL" id="CAA7029306.1"/>
    </source>
</evidence>
<sequence length="285" mass="32867">MPSLRVGSRLRTYKPGLDRVEAWPVELRNSTGWSSGRSSWSSRWLLPSSFACPVELLPCAKSLHAPYVPYAPECSKRPISKDQTCIFTKHKFRRSESLYMINLSTKVKNVEQPLKKRLNAKKGKWSNELDGVLWSYQKTPRSTTSRTPFSLLHGMEAMSPAEVGLDALRWKVLPRFAELNNNMILDHLDYLEDEHSKALLRIQNYQQAAARFYNRPSHLYSPLFAFHLISFTSFHTTNKSYHQFGAVAIWVHANSIESNNRRLGRTRFHHGQKEKSENSESTSRT</sequence>
<dbReference type="PANTHER" id="PTHR48475:SF1">
    <property type="entry name" value="RNASE H TYPE-1 DOMAIN-CONTAINING PROTEIN"/>
    <property type="match status" value="1"/>
</dbReference>
<name>A0A6D2IK24_9BRAS</name>
<protein>
    <submittedName>
        <fullName evidence="2">Uncharacterized protein</fullName>
    </submittedName>
</protein>
<dbReference type="Proteomes" id="UP000467841">
    <property type="component" value="Unassembled WGS sequence"/>
</dbReference>
<proteinExistence type="predicted"/>
<evidence type="ECO:0000256" key="1">
    <source>
        <dbReference type="SAM" id="MobiDB-lite"/>
    </source>
</evidence>
<dbReference type="EMBL" id="CACVBM020001079">
    <property type="protein sequence ID" value="CAA7029306.1"/>
    <property type="molecule type" value="Genomic_DNA"/>
</dbReference>
<accession>A0A6D2IK24</accession>
<comment type="caution">
    <text evidence="2">The sequence shown here is derived from an EMBL/GenBank/DDBJ whole genome shotgun (WGS) entry which is preliminary data.</text>
</comment>
<gene>
    <name evidence="2" type="ORF">MERR_LOCUS16541</name>
</gene>
<feature type="region of interest" description="Disordered" evidence="1">
    <location>
        <begin position="261"/>
        <end position="285"/>
    </location>
</feature>